<evidence type="ECO:0000256" key="3">
    <source>
        <dbReference type="RuleBase" id="RU000363"/>
    </source>
</evidence>
<dbReference type="PRINTS" id="PR00081">
    <property type="entry name" value="GDHRDH"/>
</dbReference>
<evidence type="ECO:0000259" key="4">
    <source>
        <dbReference type="SMART" id="SM00822"/>
    </source>
</evidence>
<keyword evidence="6" id="KW-1185">Reference proteome</keyword>
<proteinExistence type="inferred from homology"/>
<dbReference type="InterPro" id="IPR036291">
    <property type="entry name" value="NAD(P)-bd_dom_sf"/>
</dbReference>
<dbReference type="Gene3D" id="3.40.50.720">
    <property type="entry name" value="NAD(P)-binding Rossmann-like Domain"/>
    <property type="match status" value="1"/>
</dbReference>
<dbReference type="STRING" id="947013.SAMN04488109_4484"/>
<dbReference type="SUPFAM" id="SSF51735">
    <property type="entry name" value="NAD(P)-binding Rossmann-fold domains"/>
    <property type="match status" value="1"/>
</dbReference>
<dbReference type="SMART" id="SM00822">
    <property type="entry name" value="PKS_KR"/>
    <property type="match status" value="1"/>
</dbReference>
<comment type="similarity">
    <text evidence="1 3">Belongs to the short-chain dehydrogenases/reductases (SDR) family.</text>
</comment>
<dbReference type="NCBIfam" id="NF004825">
    <property type="entry name" value="PRK06181.1"/>
    <property type="match status" value="1"/>
</dbReference>
<dbReference type="CDD" id="cd05332">
    <property type="entry name" value="11beta-HSD1_like_SDR_c"/>
    <property type="match status" value="1"/>
</dbReference>
<dbReference type="EMBL" id="FQWQ01000003">
    <property type="protein sequence ID" value="SHH58462.1"/>
    <property type="molecule type" value="Genomic_DNA"/>
</dbReference>
<evidence type="ECO:0000313" key="5">
    <source>
        <dbReference type="EMBL" id="SHH58462.1"/>
    </source>
</evidence>
<dbReference type="PROSITE" id="PS00061">
    <property type="entry name" value="ADH_SHORT"/>
    <property type="match status" value="1"/>
</dbReference>
<dbReference type="PRINTS" id="PR00080">
    <property type="entry name" value="SDRFAMILY"/>
</dbReference>
<protein>
    <submittedName>
        <fullName evidence="5">Short-chain dehydrogenase</fullName>
    </submittedName>
</protein>
<dbReference type="InterPro" id="IPR057326">
    <property type="entry name" value="KR_dom"/>
</dbReference>
<dbReference type="AlphaFoldDB" id="A0A1M5U606"/>
<dbReference type="PANTHER" id="PTHR44196:SF1">
    <property type="entry name" value="DEHYDROGENASE_REDUCTASE SDR FAMILY MEMBER 7B"/>
    <property type="match status" value="1"/>
</dbReference>
<organism evidence="5 6">
    <name type="scientific">Chryseolinea serpens</name>
    <dbReference type="NCBI Taxonomy" id="947013"/>
    <lineage>
        <taxon>Bacteria</taxon>
        <taxon>Pseudomonadati</taxon>
        <taxon>Bacteroidota</taxon>
        <taxon>Cytophagia</taxon>
        <taxon>Cytophagales</taxon>
        <taxon>Fulvivirgaceae</taxon>
        <taxon>Chryseolinea</taxon>
    </lineage>
</organism>
<dbReference type="GO" id="GO:0016491">
    <property type="term" value="F:oxidoreductase activity"/>
    <property type="evidence" value="ECO:0007669"/>
    <property type="project" value="UniProtKB-KW"/>
</dbReference>
<dbReference type="InterPro" id="IPR002347">
    <property type="entry name" value="SDR_fam"/>
</dbReference>
<accession>A0A1M5U606</accession>
<reference evidence="5 6" key="1">
    <citation type="submission" date="2016-11" db="EMBL/GenBank/DDBJ databases">
        <authorList>
            <person name="Jaros S."/>
            <person name="Januszkiewicz K."/>
            <person name="Wedrychowicz H."/>
        </authorList>
    </citation>
    <scope>NUCLEOTIDE SEQUENCE [LARGE SCALE GENOMIC DNA]</scope>
    <source>
        <strain evidence="5 6">DSM 24574</strain>
    </source>
</reference>
<evidence type="ECO:0000256" key="1">
    <source>
        <dbReference type="ARBA" id="ARBA00006484"/>
    </source>
</evidence>
<dbReference type="Proteomes" id="UP000184212">
    <property type="component" value="Unassembled WGS sequence"/>
</dbReference>
<keyword evidence="2" id="KW-0560">Oxidoreductase</keyword>
<feature type="domain" description="Ketoreductase" evidence="4">
    <location>
        <begin position="7"/>
        <end position="192"/>
    </location>
</feature>
<name>A0A1M5U606_9BACT</name>
<sequence length="266" mass="29174">MSNLKNKVIWLTGASSGIGEALAYALAKKGAKLILSARRKEELERVKGNCEASAQPNIRTLPLDLSQPATLKLSTEAAIQLFGQVDVLINNGGISQRSFVSDTDMDVYRRLMEVNYFGAITLTKYLLPHFTERKQGHFVTLSSVAGKFGTPYRSGYAASKHALHGFFDALRAENFKDNIAVTMICPGVIRTPISMSALTGDGTPLNKMDTAQAKGKPVDWVASKIVGAIEGKKEEVYFGGKEVLLVYIKRFFPPLFSKIIRNVTVR</sequence>
<dbReference type="PANTHER" id="PTHR44196">
    <property type="entry name" value="DEHYDROGENASE/REDUCTASE SDR FAMILY MEMBER 7B"/>
    <property type="match status" value="1"/>
</dbReference>
<dbReference type="RefSeq" id="WP_073138405.1">
    <property type="nucleotide sequence ID" value="NZ_FQWQ01000003.1"/>
</dbReference>
<dbReference type="InterPro" id="IPR020904">
    <property type="entry name" value="Sc_DH/Rdtase_CS"/>
</dbReference>
<dbReference type="GO" id="GO:0016020">
    <property type="term" value="C:membrane"/>
    <property type="evidence" value="ECO:0007669"/>
    <property type="project" value="TreeGrafter"/>
</dbReference>
<evidence type="ECO:0000256" key="2">
    <source>
        <dbReference type="ARBA" id="ARBA00023002"/>
    </source>
</evidence>
<dbReference type="Pfam" id="PF00106">
    <property type="entry name" value="adh_short"/>
    <property type="match status" value="1"/>
</dbReference>
<dbReference type="OrthoDB" id="822355at2"/>
<evidence type="ECO:0000313" key="6">
    <source>
        <dbReference type="Proteomes" id="UP000184212"/>
    </source>
</evidence>
<gene>
    <name evidence="5" type="ORF">SAMN04488109_4484</name>
</gene>